<keyword evidence="2 7" id="KW-0645">Protease</keyword>
<dbReference type="Gene3D" id="3.40.50.200">
    <property type="entry name" value="Peptidase S8/S53 domain"/>
    <property type="match status" value="1"/>
</dbReference>
<dbReference type="GO" id="GO:0006508">
    <property type="term" value="P:proteolysis"/>
    <property type="evidence" value="ECO:0007669"/>
    <property type="project" value="UniProtKB-KW"/>
</dbReference>
<evidence type="ECO:0000256" key="1">
    <source>
        <dbReference type="ARBA" id="ARBA00011073"/>
    </source>
</evidence>
<protein>
    <recommendedName>
        <fullName evidence="13">Peptidase S8/S53 domain-containing protein</fullName>
    </recommendedName>
</protein>
<evidence type="ECO:0000259" key="9">
    <source>
        <dbReference type="Pfam" id="PF05922"/>
    </source>
</evidence>
<feature type="domain" description="Subtilisin-like protease fibronectin type-III" evidence="10">
    <location>
        <begin position="620"/>
        <end position="715"/>
    </location>
</feature>
<dbReference type="InterPro" id="IPR010259">
    <property type="entry name" value="S8pro/Inhibitor_I9"/>
</dbReference>
<dbReference type="eggNOG" id="ENOG502QUSK">
    <property type="taxonomic scope" value="Eukaryota"/>
</dbReference>
<dbReference type="Pfam" id="PF17766">
    <property type="entry name" value="fn3_6"/>
    <property type="match status" value="1"/>
</dbReference>
<dbReference type="GO" id="GO:0004252">
    <property type="term" value="F:serine-type endopeptidase activity"/>
    <property type="evidence" value="ECO:0000318"/>
    <property type="project" value="GO_Central"/>
</dbReference>
<dbReference type="KEGG" id="smo:SELMODRAFT_61337"/>
<dbReference type="CDD" id="cd02120">
    <property type="entry name" value="PA_subtilisin_like"/>
    <property type="match status" value="1"/>
</dbReference>
<keyword evidence="5 7" id="KW-0720">Serine protease</keyword>
<dbReference type="InParanoid" id="D8QW76"/>
<dbReference type="InterPro" id="IPR023828">
    <property type="entry name" value="Peptidase_S8_Ser-AS"/>
</dbReference>
<dbReference type="Proteomes" id="UP000001514">
    <property type="component" value="Unassembled WGS sequence"/>
</dbReference>
<dbReference type="Gramene" id="EFJ36182">
    <property type="protein sequence ID" value="EFJ36182"/>
    <property type="gene ID" value="SELMODRAFT_61337"/>
</dbReference>
<dbReference type="Pfam" id="PF00082">
    <property type="entry name" value="Peptidase_S8"/>
    <property type="match status" value="1"/>
</dbReference>
<feature type="active site" description="Charge relay system" evidence="6 7">
    <location>
        <position position="115"/>
    </location>
</feature>
<evidence type="ECO:0000313" key="11">
    <source>
        <dbReference type="EMBL" id="EFJ36182.1"/>
    </source>
</evidence>
<dbReference type="PROSITE" id="PS00138">
    <property type="entry name" value="SUBTILASE_SER"/>
    <property type="match status" value="1"/>
</dbReference>
<evidence type="ECO:0000256" key="2">
    <source>
        <dbReference type="ARBA" id="ARBA00022670"/>
    </source>
</evidence>
<dbReference type="InterPro" id="IPR037045">
    <property type="entry name" value="S8pro/Inhibitor_I9_sf"/>
</dbReference>
<dbReference type="PRINTS" id="PR00723">
    <property type="entry name" value="SUBTILISIN"/>
</dbReference>
<evidence type="ECO:0000256" key="4">
    <source>
        <dbReference type="ARBA" id="ARBA00022801"/>
    </source>
</evidence>
<feature type="non-terminal residue" evidence="11">
    <location>
        <position position="1"/>
    </location>
</feature>
<sequence>QIYIVYLGGKGSRHSLQLVHRHGKILDSVTSRQEVISPEIVYSYKHGFDGFAARMTPKQAKAIAGMRDVVSVFPSKTLQLHTTRSWEFLETFSTGRSYSRRRLGEGADVIVGVMDTGIWPESASFSDDGMSSPPSRWKGFCNNAGKTNYLWSSKIIGARFYNAESARDEIGHGSHAASTAAGSVVSNASMKGVGSGTARGGLPSARLAVYKVCGIDGCPIADVLKAFDDAMDDGVDILSLSLGTSPESYDEDGIAIGAFHAIQHNITVVCSAGNSGPDESSVYNSAPWIFTVGASTIDRSIASDVYLGDGKTLRGTALSFQAQKEPPYSLVLGSSIPANESIHASAASTCDPDSLNPKRVENKIVVCEFDPDYVSTKTIVTWLQKNKAAGAILINDFHADLASYFPLPTTIVKTAVGVELLSYMNSTTSPVATLTPTVAETSSPAPVVAGFSSRGPNSISEDIIKPDITAPGVNILAAWPDIVPAYYENYDTNKPVFVKYNFASGTSMACPHVAGALAMLKSAYPSWSPAALRSAIMTTAFESPATTQNDGILDYDGSLSNPFAYGSGQIDPLRSLSPGLVYDATPSDYVAYLCATGYSESKVRMIAGKKNTSCSMKNSNLNYPSIAFPRLSGTQTATRYLTSVDSSSSSSTYKVTVKIPSTLSVRVEPTTLTFSPGATLAFTVTVSSSSGSESWQFGSITWTDGRHTVSSPVAVKTM</sequence>
<dbReference type="InterPro" id="IPR036852">
    <property type="entry name" value="Peptidase_S8/S53_dom_sf"/>
</dbReference>
<dbReference type="FunFam" id="3.30.70.80:FF:000002">
    <property type="entry name" value="Subtilisin-like protease SBT5.3"/>
    <property type="match status" value="1"/>
</dbReference>
<dbReference type="InterPro" id="IPR034197">
    <property type="entry name" value="Peptidases_S8_3"/>
</dbReference>
<proteinExistence type="inferred from homology"/>
<dbReference type="GO" id="GO:0005576">
    <property type="term" value="C:extracellular region"/>
    <property type="evidence" value="ECO:0000318"/>
    <property type="project" value="GO_Central"/>
</dbReference>
<dbReference type="PANTHER" id="PTHR10795">
    <property type="entry name" value="PROPROTEIN CONVERTASE SUBTILISIN/KEXIN"/>
    <property type="match status" value="1"/>
</dbReference>
<dbReference type="InterPro" id="IPR045051">
    <property type="entry name" value="SBT"/>
</dbReference>
<evidence type="ECO:0008006" key="13">
    <source>
        <dbReference type="Google" id="ProtNLM"/>
    </source>
</evidence>
<name>D8QW76_SELML</name>
<keyword evidence="4 7" id="KW-0378">Hydrolase</keyword>
<evidence type="ECO:0000256" key="5">
    <source>
        <dbReference type="ARBA" id="ARBA00022825"/>
    </source>
</evidence>
<feature type="active site" description="Charge relay system" evidence="6 7">
    <location>
        <position position="507"/>
    </location>
</feature>
<dbReference type="HOGENOM" id="CLU_000625_4_6_1"/>
<feature type="non-terminal residue" evidence="11">
    <location>
        <position position="718"/>
    </location>
</feature>
<dbReference type="SUPFAM" id="SSF52743">
    <property type="entry name" value="Subtilisin-like"/>
    <property type="match status" value="1"/>
</dbReference>
<organism evidence="12">
    <name type="scientific">Selaginella moellendorffii</name>
    <name type="common">Spikemoss</name>
    <dbReference type="NCBI Taxonomy" id="88036"/>
    <lineage>
        <taxon>Eukaryota</taxon>
        <taxon>Viridiplantae</taxon>
        <taxon>Streptophyta</taxon>
        <taxon>Embryophyta</taxon>
        <taxon>Tracheophyta</taxon>
        <taxon>Lycopodiopsida</taxon>
        <taxon>Selaginellales</taxon>
        <taxon>Selaginellaceae</taxon>
        <taxon>Selaginella</taxon>
    </lineage>
</organism>
<dbReference type="Gene3D" id="3.50.30.30">
    <property type="match status" value="1"/>
</dbReference>
<keyword evidence="3" id="KW-0732">Signal</keyword>
<reference evidence="11 12" key="1">
    <citation type="journal article" date="2011" name="Science">
        <title>The Selaginella genome identifies genetic changes associated with the evolution of vascular plants.</title>
        <authorList>
            <person name="Banks J.A."/>
            <person name="Nishiyama T."/>
            <person name="Hasebe M."/>
            <person name="Bowman J.L."/>
            <person name="Gribskov M."/>
            <person name="dePamphilis C."/>
            <person name="Albert V.A."/>
            <person name="Aono N."/>
            <person name="Aoyama T."/>
            <person name="Ambrose B.A."/>
            <person name="Ashton N.W."/>
            <person name="Axtell M.J."/>
            <person name="Barker E."/>
            <person name="Barker M.S."/>
            <person name="Bennetzen J.L."/>
            <person name="Bonawitz N.D."/>
            <person name="Chapple C."/>
            <person name="Cheng C."/>
            <person name="Correa L.G."/>
            <person name="Dacre M."/>
            <person name="DeBarry J."/>
            <person name="Dreyer I."/>
            <person name="Elias M."/>
            <person name="Engstrom E.M."/>
            <person name="Estelle M."/>
            <person name="Feng L."/>
            <person name="Finet C."/>
            <person name="Floyd S.K."/>
            <person name="Frommer W.B."/>
            <person name="Fujita T."/>
            <person name="Gramzow L."/>
            <person name="Gutensohn M."/>
            <person name="Harholt J."/>
            <person name="Hattori M."/>
            <person name="Heyl A."/>
            <person name="Hirai T."/>
            <person name="Hiwatashi Y."/>
            <person name="Ishikawa M."/>
            <person name="Iwata M."/>
            <person name="Karol K.G."/>
            <person name="Koehler B."/>
            <person name="Kolukisaoglu U."/>
            <person name="Kubo M."/>
            <person name="Kurata T."/>
            <person name="Lalonde S."/>
            <person name="Li K."/>
            <person name="Li Y."/>
            <person name="Litt A."/>
            <person name="Lyons E."/>
            <person name="Manning G."/>
            <person name="Maruyama T."/>
            <person name="Michael T.P."/>
            <person name="Mikami K."/>
            <person name="Miyazaki S."/>
            <person name="Morinaga S."/>
            <person name="Murata T."/>
            <person name="Mueller-Roeber B."/>
            <person name="Nelson D.R."/>
            <person name="Obara M."/>
            <person name="Oguri Y."/>
            <person name="Olmstead R.G."/>
            <person name="Onodera N."/>
            <person name="Petersen B.L."/>
            <person name="Pils B."/>
            <person name="Prigge M."/>
            <person name="Rensing S.A."/>
            <person name="Riano-Pachon D.M."/>
            <person name="Roberts A.W."/>
            <person name="Sato Y."/>
            <person name="Scheller H.V."/>
            <person name="Schulz B."/>
            <person name="Schulz C."/>
            <person name="Shakirov E.V."/>
            <person name="Shibagaki N."/>
            <person name="Shinohara N."/>
            <person name="Shippen D.E."/>
            <person name="Soerensen I."/>
            <person name="Sotooka R."/>
            <person name="Sugimoto N."/>
            <person name="Sugita M."/>
            <person name="Sumikawa N."/>
            <person name="Tanurdzic M."/>
            <person name="Theissen G."/>
            <person name="Ulvskov P."/>
            <person name="Wakazuki S."/>
            <person name="Weng J.K."/>
            <person name="Willats W.W."/>
            <person name="Wipf D."/>
            <person name="Wolf P.G."/>
            <person name="Yang L."/>
            <person name="Zimmer A.D."/>
            <person name="Zhu Q."/>
            <person name="Mitros T."/>
            <person name="Hellsten U."/>
            <person name="Loque D."/>
            <person name="Otillar R."/>
            <person name="Salamov A."/>
            <person name="Schmutz J."/>
            <person name="Shapiro H."/>
            <person name="Lindquist E."/>
            <person name="Lucas S."/>
            <person name="Rokhsar D."/>
            <person name="Grigoriev I.V."/>
        </authorList>
    </citation>
    <scope>NUCLEOTIDE SEQUENCE [LARGE SCALE GENOMIC DNA]</scope>
</reference>
<dbReference type="CDD" id="cd04852">
    <property type="entry name" value="Peptidases_S8_3"/>
    <property type="match status" value="1"/>
</dbReference>
<evidence type="ECO:0000259" key="8">
    <source>
        <dbReference type="Pfam" id="PF00082"/>
    </source>
</evidence>
<comment type="similarity">
    <text evidence="1 7">Belongs to the peptidase S8 family.</text>
</comment>
<dbReference type="Pfam" id="PF05922">
    <property type="entry name" value="Inhibitor_I9"/>
    <property type="match status" value="1"/>
</dbReference>
<dbReference type="EMBL" id="GL377567">
    <property type="protein sequence ID" value="EFJ36182.1"/>
    <property type="molecule type" value="Genomic_DNA"/>
</dbReference>
<dbReference type="PROSITE" id="PS51892">
    <property type="entry name" value="SUBTILASE"/>
    <property type="match status" value="1"/>
</dbReference>
<keyword evidence="12" id="KW-1185">Reference proteome</keyword>
<gene>
    <name evidence="11" type="ORF">SELMODRAFT_61337</name>
</gene>
<dbReference type="AlphaFoldDB" id="D8QW76"/>
<evidence type="ECO:0000256" key="3">
    <source>
        <dbReference type="ARBA" id="ARBA00022729"/>
    </source>
</evidence>
<feature type="domain" description="Peptidase S8/S53" evidence="8">
    <location>
        <begin position="106"/>
        <end position="549"/>
    </location>
</feature>
<evidence type="ECO:0000256" key="7">
    <source>
        <dbReference type="PROSITE-ProRule" id="PRU01240"/>
    </source>
</evidence>
<dbReference type="InterPro" id="IPR015500">
    <property type="entry name" value="Peptidase_S8_subtilisin-rel"/>
</dbReference>
<dbReference type="InterPro" id="IPR041469">
    <property type="entry name" value="Subtilisin-like_FN3"/>
</dbReference>
<dbReference type="Gene3D" id="2.60.40.2310">
    <property type="match status" value="1"/>
</dbReference>
<evidence type="ECO:0000313" key="12">
    <source>
        <dbReference type="Proteomes" id="UP000001514"/>
    </source>
</evidence>
<dbReference type="InterPro" id="IPR000209">
    <property type="entry name" value="Peptidase_S8/S53_dom"/>
</dbReference>
<feature type="active site" description="Charge relay system" evidence="6 7">
    <location>
        <position position="172"/>
    </location>
</feature>
<accession>D8QW76</accession>
<evidence type="ECO:0000259" key="10">
    <source>
        <dbReference type="Pfam" id="PF17766"/>
    </source>
</evidence>
<feature type="domain" description="Inhibitor I9" evidence="9">
    <location>
        <begin position="3"/>
        <end position="81"/>
    </location>
</feature>
<dbReference type="FunCoup" id="D8QW76">
    <property type="interactions" value="450"/>
</dbReference>
<evidence type="ECO:0000256" key="6">
    <source>
        <dbReference type="PIRSR" id="PIRSR615500-1"/>
    </source>
</evidence>
<dbReference type="Gene3D" id="3.30.70.80">
    <property type="entry name" value="Peptidase S8 propeptide/proteinase inhibitor I9"/>
    <property type="match status" value="1"/>
</dbReference>